<evidence type="ECO:0000256" key="3">
    <source>
        <dbReference type="ARBA" id="ARBA00022475"/>
    </source>
</evidence>
<reference evidence="10 11" key="1">
    <citation type="submission" date="2019-08" db="EMBL/GenBank/DDBJ databases">
        <title>100 year-old enigma solved: identification of Planctomyces bekefii, the type genus and species of the phylum Planctomycetes.</title>
        <authorList>
            <person name="Svetlana D.N."/>
            <person name="Overmann J."/>
        </authorList>
    </citation>
    <scope>NUCLEOTIDE SEQUENCE [LARGE SCALE GENOMIC DNA]</scope>
    <source>
        <strain evidence="10">Phe10_nw2017</strain>
    </source>
</reference>
<keyword evidence="5 8" id="KW-1133">Transmembrane helix</keyword>
<evidence type="ECO:0000313" key="10">
    <source>
        <dbReference type="EMBL" id="TWW09034.1"/>
    </source>
</evidence>
<dbReference type="InterPro" id="IPR051447">
    <property type="entry name" value="Lipoprotein-release_system"/>
</dbReference>
<keyword evidence="6 8" id="KW-0472">Membrane</keyword>
<comment type="similarity">
    <text evidence="2">Belongs to the ABC-4 integral membrane protein family. LolC/E subfamily.</text>
</comment>
<evidence type="ECO:0000256" key="4">
    <source>
        <dbReference type="ARBA" id="ARBA00022692"/>
    </source>
</evidence>
<evidence type="ECO:0000256" key="2">
    <source>
        <dbReference type="ARBA" id="ARBA00005236"/>
    </source>
</evidence>
<evidence type="ECO:0000256" key="7">
    <source>
        <dbReference type="SAM" id="MobiDB-lite"/>
    </source>
</evidence>
<protein>
    <recommendedName>
        <fullName evidence="9">ABC3 transporter permease C-terminal domain-containing protein</fullName>
    </recommendedName>
</protein>
<sequence>MPVRWGWRTICLSFASMLLVASNTYRIKKHYEVNNAYANDGGHLAIFKATGLDHLWTTREKHLISATDQELLIGKLQNLPEIAYVGRYLYGVGLISTGCKSIPFVGLGVDLTAEDRSHSHPDLAKWLGTVGRSAIDHNFSHYFPESQDIVAITPTMAKSLGKSGILNKRQPPPESTIDFTESCDTRSNDPSLKASPYVQVLTQEASGDSSIHDAFIAYHYSTAKVFTEDTALRAPLHYMQRSLNTKGVSYLGVFLNSGANTELALQKVMKEVIGDRSQEFTVYSTTGMSLDANAFGQVEWLQALQFFTFSLLGSVIAVIIGNFVTMTIRERRKEIGTLRALGFKPRVVMSLIQKEAYLVSGLGLFVGIVTAYSTVTVVNALDIHYEPPGVSGVSFFRLAIASQSIISVGSILFISSTASAFFALFRSIRSQRVTEMLAG</sequence>
<feature type="transmembrane region" description="Helical" evidence="8">
    <location>
        <begin position="395"/>
        <end position="425"/>
    </location>
</feature>
<accession>A0A5C6M7E7</accession>
<evidence type="ECO:0000256" key="5">
    <source>
        <dbReference type="ARBA" id="ARBA00022989"/>
    </source>
</evidence>
<dbReference type="Proteomes" id="UP000321083">
    <property type="component" value="Unassembled WGS sequence"/>
</dbReference>
<name>A0A5C6M7E7_9PLAN</name>
<dbReference type="GO" id="GO:0044874">
    <property type="term" value="P:lipoprotein localization to outer membrane"/>
    <property type="evidence" value="ECO:0007669"/>
    <property type="project" value="TreeGrafter"/>
</dbReference>
<evidence type="ECO:0000256" key="1">
    <source>
        <dbReference type="ARBA" id="ARBA00004651"/>
    </source>
</evidence>
<evidence type="ECO:0000259" key="9">
    <source>
        <dbReference type="Pfam" id="PF02687"/>
    </source>
</evidence>
<gene>
    <name evidence="10" type="ORF">E3A20_18370</name>
</gene>
<dbReference type="GO" id="GO:0098797">
    <property type="term" value="C:plasma membrane protein complex"/>
    <property type="evidence" value="ECO:0007669"/>
    <property type="project" value="TreeGrafter"/>
</dbReference>
<comment type="caution">
    <text evidence="10">The sequence shown here is derived from an EMBL/GenBank/DDBJ whole genome shotgun (WGS) entry which is preliminary data.</text>
</comment>
<keyword evidence="11" id="KW-1185">Reference proteome</keyword>
<feature type="transmembrane region" description="Helical" evidence="8">
    <location>
        <begin position="356"/>
        <end position="375"/>
    </location>
</feature>
<organism evidence="10 11">
    <name type="scientific">Planctomyces bekefii</name>
    <dbReference type="NCBI Taxonomy" id="1653850"/>
    <lineage>
        <taxon>Bacteria</taxon>
        <taxon>Pseudomonadati</taxon>
        <taxon>Planctomycetota</taxon>
        <taxon>Planctomycetia</taxon>
        <taxon>Planctomycetales</taxon>
        <taxon>Planctomycetaceae</taxon>
        <taxon>Planctomyces</taxon>
    </lineage>
</organism>
<feature type="domain" description="ABC3 transporter permease C-terminal" evidence="9">
    <location>
        <begin position="310"/>
        <end position="429"/>
    </location>
</feature>
<proteinExistence type="inferred from homology"/>
<dbReference type="InterPro" id="IPR003838">
    <property type="entry name" value="ABC3_permease_C"/>
</dbReference>
<evidence type="ECO:0000313" key="11">
    <source>
        <dbReference type="Proteomes" id="UP000321083"/>
    </source>
</evidence>
<dbReference type="EMBL" id="SRHE01000411">
    <property type="protein sequence ID" value="TWW09034.1"/>
    <property type="molecule type" value="Genomic_DNA"/>
</dbReference>
<feature type="transmembrane region" description="Helical" evidence="8">
    <location>
        <begin position="303"/>
        <end position="324"/>
    </location>
</feature>
<keyword evidence="4 8" id="KW-0812">Transmembrane</keyword>
<feature type="region of interest" description="Disordered" evidence="7">
    <location>
        <begin position="163"/>
        <end position="188"/>
    </location>
</feature>
<dbReference type="PANTHER" id="PTHR30489:SF0">
    <property type="entry name" value="LIPOPROTEIN-RELEASING SYSTEM TRANSMEMBRANE PROTEIN LOLE"/>
    <property type="match status" value="1"/>
</dbReference>
<dbReference type="AlphaFoldDB" id="A0A5C6M7E7"/>
<dbReference type="Pfam" id="PF02687">
    <property type="entry name" value="FtsX"/>
    <property type="match status" value="1"/>
</dbReference>
<reference evidence="10 11" key="2">
    <citation type="submission" date="2019-08" db="EMBL/GenBank/DDBJ databases">
        <authorList>
            <person name="Henke P."/>
        </authorList>
    </citation>
    <scope>NUCLEOTIDE SEQUENCE [LARGE SCALE GENOMIC DNA]</scope>
    <source>
        <strain evidence="10">Phe10_nw2017</strain>
    </source>
</reference>
<evidence type="ECO:0000256" key="6">
    <source>
        <dbReference type="ARBA" id="ARBA00023136"/>
    </source>
</evidence>
<keyword evidence="3" id="KW-1003">Cell membrane</keyword>
<evidence type="ECO:0000256" key="8">
    <source>
        <dbReference type="SAM" id="Phobius"/>
    </source>
</evidence>
<comment type="subcellular location">
    <subcellularLocation>
        <location evidence="1">Cell membrane</location>
        <topology evidence="1">Multi-pass membrane protein</topology>
    </subcellularLocation>
</comment>
<dbReference type="PANTHER" id="PTHR30489">
    <property type="entry name" value="LIPOPROTEIN-RELEASING SYSTEM TRANSMEMBRANE PROTEIN LOLE"/>
    <property type="match status" value="1"/>
</dbReference>